<protein>
    <submittedName>
        <fullName evidence="1">Uncharacterized protein</fullName>
    </submittedName>
</protein>
<proteinExistence type="predicted"/>
<dbReference type="EMBL" id="KV427651">
    <property type="protein sequence ID" value="KZT02566.1"/>
    <property type="molecule type" value="Genomic_DNA"/>
</dbReference>
<sequence length="186" mass="21070">MHCSTSRCTWHSLTHPCLLLRCSIHAILVKLYASYLRSAPPAKARWSSKDSCHGAFSLHSHGKPPSPLFLKMGSSNASPTMFHQRTQIFFRHLLYRRCPNLLSASLCPGCQRHSELRTCSSTSIMLDFFLYCSTRPSSGLQLLKPSSAYHWHTRVTETETRIDQRSAIGCDRTIRASQFSRRQSVG</sequence>
<dbReference type="InParanoid" id="A0A165CCK2"/>
<organism evidence="1 2">
    <name type="scientific">Laetiporus sulphureus 93-53</name>
    <dbReference type="NCBI Taxonomy" id="1314785"/>
    <lineage>
        <taxon>Eukaryota</taxon>
        <taxon>Fungi</taxon>
        <taxon>Dikarya</taxon>
        <taxon>Basidiomycota</taxon>
        <taxon>Agaricomycotina</taxon>
        <taxon>Agaricomycetes</taxon>
        <taxon>Polyporales</taxon>
        <taxon>Laetiporus</taxon>
    </lineage>
</organism>
<gene>
    <name evidence="1" type="ORF">LAESUDRAFT_403258</name>
</gene>
<name>A0A165CCK2_9APHY</name>
<keyword evidence="2" id="KW-1185">Reference proteome</keyword>
<reference evidence="1 2" key="1">
    <citation type="journal article" date="2016" name="Mol. Biol. Evol.">
        <title>Comparative Genomics of Early-Diverging Mushroom-Forming Fungi Provides Insights into the Origins of Lignocellulose Decay Capabilities.</title>
        <authorList>
            <person name="Nagy L.G."/>
            <person name="Riley R."/>
            <person name="Tritt A."/>
            <person name="Adam C."/>
            <person name="Daum C."/>
            <person name="Floudas D."/>
            <person name="Sun H."/>
            <person name="Yadav J.S."/>
            <person name="Pangilinan J."/>
            <person name="Larsson K.H."/>
            <person name="Matsuura K."/>
            <person name="Barry K."/>
            <person name="Labutti K."/>
            <person name="Kuo R."/>
            <person name="Ohm R.A."/>
            <person name="Bhattacharya S.S."/>
            <person name="Shirouzu T."/>
            <person name="Yoshinaga Y."/>
            <person name="Martin F.M."/>
            <person name="Grigoriev I.V."/>
            <person name="Hibbett D.S."/>
        </authorList>
    </citation>
    <scope>NUCLEOTIDE SEQUENCE [LARGE SCALE GENOMIC DNA]</scope>
    <source>
        <strain evidence="1 2">93-53</strain>
    </source>
</reference>
<dbReference type="GeneID" id="63819351"/>
<evidence type="ECO:0000313" key="2">
    <source>
        <dbReference type="Proteomes" id="UP000076871"/>
    </source>
</evidence>
<accession>A0A165CCK2</accession>
<evidence type="ECO:0000313" key="1">
    <source>
        <dbReference type="EMBL" id="KZT02566.1"/>
    </source>
</evidence>
<dbReference type="RefSeq" id="XP_040760306.1">
    <property type="nucleotide sequence ID" value="XM_040902320.1"/>
</dbReference>
<dbReference type="Proteomes" id="UP000076871">
    <property type="component" value="Unassembled WGS sequence"/>
</dbReference>
<dbReference type="AlphaFoldDB" id="A0A165CCK2"/>